<reference evidence="15 16" key="1">
    <citation type="submission" date="2019-03" db="EMBL/GenBank/DDBJ databases">
        <title>An improved genome assembly of the fluke Schistosoma japonicum.</title>
        <authorList>
            <person name="Hu W."/>
            <person name="Luo F."/>
            <person name="Yin M."/>
            <person name="Mo X."/>
            <person name="Sun C."/>
            <person name="Wu Q."/>
            <person name="Zhu B."/>
            <person name="Xiang M."/>
            <person name="Wang J."/>
            <person name="Wang Y."/>
            <person name="Zhang T."/>
            <person name="Xu B."/>
            <person name="Zheng H."/>
            <person name="Feng Z."/>
        </authorList>
    </citation>
    <scope>NUCLEOTIDE SEQUENCE [LARGE SCALE GENOMIC DNA]</scope>
    <source>
        <strain evidence="15">HuSjv2</strain>
        <tissue evidence="15">Worms</tissue>
    </source>
</reference>
<dbReference type="InterPro" id="IPR001781">
    <property type="entry name" value="Znf_LIM"/>
</dbReference>
<feature type="domain" description="LIM zinc-binding" evidence="13">
    <location>
        <begin position="154"/>
        <end position="213"/>
    </location>
</feature>
<dbReference type="PROSITE" id="PS00027">
    <property type="entry name" value="HOMEOBOX_1"/>
    <property type="match status" value="1"/>
</dbReference>
<keyword evidence="4 10" id="KW-0862">Zinc</keyword>
<evidence type="ECO:0000313" key="16">
    <source>
        <dbReference type="Proteomes" id="UP000311919"/>
    </source>
</evidence>
<keyword evidence="3" id="KW-0677">Repeat</keyword>
<dbReference type="GO" id="GO:0030182">
    <property type="term" value="P:neuron differentiation"/>
    <property type="evidence" value="ECO:0007669"/>
    <property type="project" value="TreeGrafter"/>
</dbReference>
<dbReference type="GO" id="GO:0000977">
    <property type="term" value="F:RNA polymerase II transcription regulatory region sequence-specific DNA binding"/>
    <property type="evidence" value="ECO:0007669"/>
    <property type="project" value="TreeGrafter"/>
</dbReference>
<evidence type="ECO:0000256" key="6">
    <source>
        <dbReference type="ARBA" id="ARBA00023125"/>
    </source>
</evidence>
<accession>A0A4Z2DSZ0</accession>
<evidence type="ECO:0000256" key="2">
    <source>
        <dbReference type="ARBA" id="ARBA00022723"/>
    </source>
</evidence>
<dbReference type="AlphaFoldDB" id="A0A4Z2DSZ0"/>
<evidence type="ECO:0000256" key="7">
    <source>
        <dbReference type="ARBA" id="ARBA00023155"/>
    </source>
</evidence>
<evidence type="ECO:0000256" key="8">
    <source>
        <dbReference type="ARBA" id="ARBA00023242"/>
    </source>
</evidence>
<evidence type="ECO:0000256" key="9">
    <source>
        <dbReference type="PROSITE-ProRule" id="PRU00108"/>
    </source>
</evidence>
<dbReference type="GO" id="GO:0046872">
    <property type="term" value="F:metal ion binding"/>
    <property type="evidence" value="ECO:0007669"/>
    <property type="project" value="UniProtKB-KW"/>
</dbReference>
<dbReference type="PROSITE" id="PS00478">
    <property type="entry name" value="LIM_DOMAIN_1"/>
    <property type="match status" value="1"/>
</dbReference>
<evidence type="ECO:0000256" key="11">
    <source>
        <dbReference type="RuleBase" id="RU000682"/>
    </source>
</evidence>
<evidence type="ECO:0000256" key="4">
    <source>
        <dbReference type="ARBA" id="ARBA00022833"/>
    </source>
</evidence>
<feature type="compositionally biased region" description="Acidic residues" evidence="12">
    <location>
        <begin position="888"/>
        <end position="900"/>
    </location>
</feature>
<dbReference type="Pfam" id="PF00046">
    <property type="entry name" value="Homeodomain"/>
    <property type="match status" value="1"/>
</dbReference>
<proteinExistence type="predicted"/>
<feature type="region of interest" description="Disordered" evidence="12">
    <location>
        <begin position="868"/>
        <end position="900"/>
    </location>
</feature>
<dbReference type="GO" id="GO:0000981">
    <property type="term" value="F:DNA-binding transcription factor activity, RNA polymerase II-specific"/>
    <property type="evidence" value="ECO:0007669"/>
    <property type="project" value="InterPro"/>
</dbReference>
<gene>
    <name evidence="15" type="ORF">EWB00_009168</name>
</gene>
<dbReference type="PROSITE" id="PS50023">
    <property type="entry name" value="LIM_DOMAIN_2"/>
    <property type="match status" value="2"/>
</dbReference>
<dbReference type="InterPro" id="IPR001356">
    <property type="entry name" value="HD"/>
</dbReference>
<keyword evidence="16" id="KW-1185">Reference proteome</keyword>
<dbReference type="PANTHER" id="PTHR24208">
    <property type="entry name" value="LIM/HOMEOBOX PROTEIN LHX"/>
    <property type="match status" value="1"/>
</dbReference>
<feature type="DNA-binding region" description="Homeobox" evidence="9">
    <location>
        <begin position="944"/>
        <end position="1003"/>
    </location>
</feature>
<evidence type="ECO:0000256" key="12">
    <source>
        <dbReference type="SAM" id="MobiDB-lite"/>
    </source>
</evidence>
<name>A0A4Z2DSZ0_SCHJA</name>
<evidence type="ECO:0000256" key="3">
    <source>
        <dbReference type="ARBA" id="ARBA00022737"/>
    </source>
</evidence>
<dbReference type="SMART" id="SM00132">
    <property type="entry name" value="LIM"/>
    <property type="match status" value="2"/>
</dbReference>
<keyword evidence="8 9" id="KW-0539">Nucleus</keyword>
<feature type="region of interest" description="Disordered" evidence="12">
    <location>
        <begin position="595"/>
        <end position="618"/>
    </location>
</feature>
<dbReference type="PROSITE" id="PS50071">
    <property type="entry name" value="HOMEOBOX_2"/>
    <property type="match status" value="1"/>
</dbReference>
<dbReference type="SUPFAM" id="SSF57716">
    <property type="entry name" value="Glucocorticoid receptor-like (DNA-binding domain)"/>
    <property type="match status" value="1"/>
</dbReference>
<dbReference type="InterPro" id="IPR009057">
    <property type="entry name" value="Homeodomain-like_sf"/>
</dbReference>
<dbReference type="CDD" id="cd00086">
    <property type="entry name" value="homeodomain"/>
    <property type="match status" value="1"/>
</dbReference>
<evidence type="ECO:0000256" key="1">
    <source>
        <dbReference type="ARBA" id="ARBA00004123"/>
    </source>
</evidence>
<organism evidence="15 16">
    <name type="scientific">Schistosoma japonicum</name>
    <name type="common">Blood fluke</name>
    <dbReference type="NCBI Taxonomy" id="6182"/>
    <lineage>
        <taxon>Eukaryota</taxon>
        <taxon>Metazoa</taxon>
        <taxon>Spiralia</taxon>
        <taxon>Lophotrochozoa</taxon>
        <taxon>Platyhelminthes</taxon>
        <taxon>Trematoda</taxon>
        <taxon>Digenea</taxon>
        <taxon>Strigeidida</taxon>
        <taxon>Schistosomatoidea</taxon>
        <taxon>Schistosomatidae</taxon>
        <taxon>Schistosoma</taxon>
    </lineage>
</organism>
<dbReference type="SMART" id="SM00389">
    <property type="entry name" value="HOX"/>
    <property type="match status" value="1"/>
</dbReference>
<protein>
    <submittedName>
        <fullName evidence="15">LIM/homeobox protein</fullName>
    </submittedName>
</protein>
<dbReference type="Pfam" id="PF00412">
    <property type="entry name" value="LIM"/>
    <property type="match status" value="2"/>
</dbReference>
<dbReference type="Gene3D" id="2.10.110.10">
    <property type="entry name" value="Cysteine Rich Protein"/>
    <property type="match status" value="2"/>
</dbReference>
<keyword evidence="6 9" id="KW-0238">DNA-binding</keyword>
<feature type="domain" description="LIM zinc-binding" evidence="13">
    <location>
        <begin position="214"/>
        <end position="277"/>
    </location>
</feature>
<keyword evidence="7 9" id="KW-0371">Homeobox</keyword>
<dbReference type="InterPro" id="IPR050453">
    <property type="entry name" value="LIM_Homeobox_TF"/>
</dbReference>
<dbReference type="OrthoDB" id="10068367at2759"/>
<sequence length="1269" mass="142095">MATVNPETWITPNFKQNGIVNRNNLSNGFNVSDTITTTNNISSINTITPTNIIITTNTTDTAITNNNDSNANNTTVISDTNLQTFSSTKFICSSPNRNEINQNMNNHINITVTSVSTNDQYHDKLSINSKLSTTTYCTYSKNKSETNLNNVNLLRCTECQSIIFDQYYHSIDNQTWHQSCLRCFDCGLILTERCYVKDGHLYCREDFIKNFGPKCSACHKIIHEGELVRFARHYVYHINCFQCGVCKKLFDTGDQYFLSHSDTFLICREHYYENFSSLIPSSSTTRNSSVMDLLSMLASSNSSVKDTTKTERKPEFSSIFFNSTNCDLSINSASCNQSIPNYIEYITKKNQIDQSKIFIQDDGSNPFGQLNASLSETSMFSSSKSLMVLCSVPSSTSTTTTTTSVNITSNPIVNSLTAFTPPSKTEVNDTHKLIRPIHEIENSVTNNSFLQSELNTHQLLTENFSLYHSDKYLSTMEKSNVLVTKSQSTLDDKLQLCSSQSNSIYPTDLFCHSQIKPDCFYSSDVVDVTTSSAITSPSIISYPLSNCSRSTTIHSSIINNTLSNTMSFHSSQPLNTNAPCFQFNEQFLQKSEQLTLNNNDDNDDNSNNETEIKRNTDNDINVNTVDRLQKLHDYQDHYENFITKQTIYNSSNNSNTNGNYNNLLWINKTMNDNNRLLLNDNYVSTLHNQDINQNFCLSSINEQISNKENHFANKSINRVYLIENEKMQFTIDENPPPLHHHHPNQCIDKVNKNNKMINNGRCIQNINLLVHNNKVHDVERGMIQDVDDENDDDDHVVVDMNNNVDVGGGEEYGEDCDNQRHNSVHLDEFKHTVLHSDHENEYNDINSSSSQDKFIHLLRQTQSYESPIQTSCCGIPTSEISSPRSADVEDDDDGDDDDESIIDHVGMNHHLTGGTESGLSCGGGGSSGNGISININGSSGGAKRRGPRTTIKAKQLDTLKTAFATTPKPTRHVRESLAQETGLSMRVIQVWFQNRRSKERRMKQLNSLGTRRSFYRNPRRLRGIRSGILSNELGLGGPGDIMTNSNYHEYLIRPNSDIYNVIASAAAVASGVPFNLPGAIPSLPGNFTLSQSHPLPSNDSLISGTTSHLLDNDGMPFHNDNTLHFPHSQLHLPSNFVANSLSCHPCHPPNLSLSSGVRDEIKLDSLHSRPCFPSSSSSSTSSVSSQQPTKFPFYNNNCSPTGSIFSLSDPRDFHLSNFFENNNMKSYNLTCHPGPLPVLNRPIYNSSGINFRNVPPPVFDEITCRPNLV</sequence>
<keyword evidence="2 10" id="KW-0479">Metal-binding</keyword>
<comment type="caution">
    <text evidence="15">The sequence shown here is derived from an EMBL/GenBank/DDBJ whole genome shotgun (WGS) entry which is preliminary data.</text>
</comment>
<dbReference type="EMBL" id="SKCS01000052">
    <property type="protein sequence ID" value="TNN19250.1"/>
    <property type="molecule type" value="Genomic_DNA"/>
</dbReference>
<evidence type="ECO:0000256" key="5">
    <source>
        <dbReference type="ARBA" id="ARBA00023038"/>
    </source>
</evidence>
<comment type="subcellular location">
    <subcellularLocation>
        <location evidence="1 9 11">Nucleus</location>
    </subcellularLocation>
</comment>
<dbReference type="Proteomes" id="UP000311919">
    <property type="component" value="Unassembled WGS sequence"/>
</dbReference>
<dbReference type="InterPro" id="IPR017970">
    <property type="entry name" value="Homeobox_CS"/>
</dbReference>
<dbReference type="SUPFAM" id="SSF46689">
    <property type="entry name" value="Homeodomain-like"/>
    <property type="match status" value="1"/>
</dbReference>
<feature type="compositionally biased region" description="Polar residues" evidence="12">
    <location>
        <begin position="868"/>
        <end position="884"/>
    </location>
</feature>
<feature type="domain" description="Homeobox" evidence="14">
    <location>
        <begin position="942"/>
        <end position="1002"/>
    </location>
</feature>
<dbReference type="GO" id="GO:0005634">
    <property type="term" value="C:nucleus"/>
    <property type="evidence" value="ECO:0007669"/>
    <property type="project" value="UniProtKB-SubCell"/>
</dbReference>
<evidence type="ECO:0000256" key="10">
    <source>
        <dbReference type="PROSITE-ProRule" id="PRU00125"/>
    </source>
</evidence>
<evidence type="ECO:0000313" key="15">
    <source>
        <dbReference type="EMBL" id="TNN19250.1"/>
    </source>
</evidence>
<evidence type="ECO:0000259" key="13">
    <source>
        <dbReference type="PROSITE" id="PS50023"/>
    </source>
</evidence>
<keyword evidence="5 10" id="KW-0440">LIM domain</keyword>
<dbReference type="FunFam" id="1.10.10.60:FF:000075">
    <property type="entry name" value="LIM/homeobox protein Lhx1"/>
    <property type="match status" value="1"/>
</dbReference>
<dbReference type="Gene3D" id="1.10.10.60">
    <property type="entry name" value="Homeodomain-like"/>
    <property type="match status" value="1"/>
</dbReference>
<evidence type="ECO:0000259" key="14">
    <source>
        <dbReference type="PROSITE" id="PS50071"/>
    </source>
</evidence>
<dbReference type="STRING" id="6182.A0A4Z2DSZ0"/>
<dbReference type="PANTHER" id="PTHR24208:SF166">
    <property type="entry name" value="LIM HOMEOBOX TRANSCRIPTION FACTOR 1 ALPHA, ISOFORM B"/>
    <property type="match status" value="1"/>
</dbReference>